<keyword evidence="1" id="KW-1133">Transmembrane helix</keyword>
<accession>A0ABP8CWK3</accession>
<gene>
    <name evidence="2" type="ORF">GCM10022292_22290</name>
</gene>
<name>A0ABP8CWK3_9FLAO</name>
<evidence type="ECO:0000256" key="1">
    <source>
        <dbReference type="SAM" id="Phobius"/>
    </source>
</evidence>
<keyword evidence="3" id="KW-1185">Reference proteome</keyword>
<feature type="transmembrane region" description="Helical" evidence="1">
    <location>
        <begin position="6"/>
        <end position="26"/>
    </location>
</feature>
<keyword evidence="1" id="KW-0472">Membrane</keyword>
<sequence>METGLFIIDAIIIAIVILPFALFINGRAKRKKQLRKAIETEAAQHNCKLTKLEMYNNFALGVDTDAQKLFFYKATTDVVFAKVVDLKSVAVCKIIKETKRVKNKSKHYDVIDKLQLSLINHNRDDITYLEFYNNDDEVTLSDELSVVQKWQDYLNELLASKGKVLSSQKEDRIAIAMN</sequence>
<proteinExistence type="predicted"/>
<protein>
    <submittedName>
        <fullName evidence="2">Uncharacterized protein</fullName>
    </submittedName>
</protein>
<comment type="caution">
    <text evidence="2">The sequence shown here is derived from an EMBL/GenBank/DDBJ whole genome shotgun (WGS) entry which is preliminary data.</text>
</comment>
<dbReference type="Proteomes" id="UP001501682">
    <property type="component" value="Unassembled WGS sequence"/>
</dbReference>
<evidence type="ECO:0000313" key="2">
    <source>
        <dbReference type="EMBL" id="GAA4244294.1"/>
    </source>
</evidence>
<evidence type="ECO:0000313" key="3">
    <source>
        <dbReference type="Proteomes" id="UP001501682"/>
    </source>
</evidence>
<reference evidence="3" key="1">
    <citation type="journal article" date="2019" name="Int. J. Syst. Evol. Microbiol.">
        <title>The Global Catalogue of Microorganisms (GCM) 10K type strain sequencing project: providing services to taxonomists for standard genome sequencing and annotation.</title>
        <authorList>
            <consortium name="The Broad Institute Genomics Platform"/>
            <consortium name="The Broad Institute Genome Sequencing Center for Infectious Disease"/>
            <person name="Wu L."/>
            <person name="Ma J."/>
        </authorList>
    </citation>
    <scope>NUCLEOTIDE SEQUENCE [LARGE SCALE GENOMIC DNA]</scope>
    <source>
        <strain evidence="3">JCM 17633</strain>
    </source>
</reference>
<organism evidence="2 3">
    <name type="scientific">Winogradskyella damuponensis</name>
    <dbReference type="NCBI Taxonomy" id="943939"/>
    <lineage>
        <taxon>Bacteria</taxon>
        <taxon>Pseudomonadati</taxon>
        <taxon>Bacteroidota</taxon>
        <taxon>Flavobacteriia</taxon>
        <taxon>Flavobacteriales</taxon>
        <taxon>Flavobacteriaceae</taxon>
        <taxon>Winogradskyella</taxon>
    </lineage>
</organism>
<keyword evidence="1" id="KW-0812">Transmembrane</keyword>
<dbReference type="RefSeq" id="WP_344714670.1">
    <property type="nucleotide sequence ID" value="NZ_BAABCB010000019.1"/>
</dbReference>
<dbReference type="EMBL" id="BAABCB010000019">
    <property type="protein sequence ID" value="GAA4244294.1"/>
    <property type="molecule type" value="Genomic_DNA"/>
</dbReference>